<dbReference type="Pfam" id="PF03787">
    <property type="entry name" value="RAMPs"/>
    <property type="match status" value="1"/>
</dbReference>
<gene>
    <name evidence="3" type="ORF">KHC33_04950</name>
</gene>
<protein>
    <submittedName>
        <fullName evidence="3">CRISPR-associated RAMP protein</fullName>
    </submittedName>
</protein>
<reference evidence="3 4" key="1">
    <citation type="submission" date="2021-05" db="EMBL/GenBank/DDBJ databases">
        <title>A novel Methanospirillum isolate from a pyrite-forming mixed culture.</title>
        <authorList>
            <person name="Bunk B."/>
            <person name="Sproer C."/>
            <person name="Spring S."/>
            <person name="Pester M."/>
        </authorList>
    </citation>
    <scope>NUCLEOTIDE SEQUENCE [LARGE SCALE GENOMIC DNA]</scope>
    <source>
        <strain evidence="3 4">J.3.6.1-F.2.7.3</strain>
    </source>
</reference>
<dbReference type="InterPro" id="IPR005537">
    <property type="entry name" value="RAMP_III_fam"/>
</dbReference>
<dbReference type="Proteomes" id="UP000680656">
    <property type="component" value="Chromosome"/>
</dbReference>
<keyword evidence="4" id="KW-1185">Reference proteome</keyword>
<name>A0A8E7EK66_9EURY</name>
<dbReference type="GeneID" id="65096508"/>
<dbReference type="PANTHER" id="PTHR35579:SF3">
    <property type="entry name" value="CRISPR SYSTEM CMS ENDORIBONUCLEASE CSM3"/>
    <property type="match status" value="1"/>
</dbReference>
<organism evidence="3 4">
    <name type="scientific">Methanospirillum purgamenti</name>
    <dbReference type="NCBI Taxonomy" id="2834276"/>
    <lineage>
        <taxon>Archaea</taxon>
        <taxon>Methanobacteriati</taxon>
        <taxon>Methanobacteriota</taxon>
        <taxon>Stenosarchaea group</taxon>
        <taxon>Methanomicrobia</taxon>
        <taxon>Methanomicrobiales</taxon>
        <taxon>Methanospirillaceae</taxon>
        <taxon>Methanospirillum</taxon>
    </lineage>
</organism>
<feature type="domain" description="CRISPR type III-associated protein" evidence="2">
    <location>
        <begin position="15"/>
        <end position="206"/>
    </location>
</feature>
<evidence type="ECO:0000256" key="1">
    <source>
        <dbReference type="ARBA" id="ARBA00023118"/>
    </source>
</evidence>
<dbReference type="InterPro" id="IPR013411">
    <property type="entry name" value="CRISPR-assoc_RAMP_Csx7"/>
</dbReference>
<evidence type="ECO:0000313" key="3">
    <source>
        <dbReference type="EMBL" id="QVV89849.1"/>
    </source>
</evidence>
<dbReference type="KEGG" id="mrtj:KHC33_04950"/>
<proteinExistence type="predicted"/>
<dbReference type="EMBL" id="CP075546">
    <property type="protein sequence ID" value="QVV89849.1"/>
    <property type="molecule type" value="Genomic_DNA"/>
</dbReference>
<evidence type="ECO:0000313" key="4">
    <source>
        <dbReference type="Proteomes" id="UP000680656"/>
    </source>
</evidence>
<dbReference type="PANTHER" id="PTHR35579">
    <property type="entry name" value="CRISPR SYSTEM CMS ENDORIBONUCLEASE CSM3"/>
    <property type="match status" value="1"/>
</dbReference>
<keyword evidence="1" id="KW-0051">Antiviral defense</keyword>
<dbReference type="InterPro" id="IPR052216">
    <property type="entry name" value="CRISPR_Csm3_endoribonuclease"/>
</dbReference>
<dbReference type="RefSeq" id="WP_214420632.1">
    <property type="nucleotide sequence ID" value="NZ_CP075546.1"/>
</dbReference>
<dbReference type="NCBIfam" id="TIGR02581">
    <property type="entry name" value="cas_cyan_RAMP"/>
    <property type="match status" value="1"/>
</dbReference>
<accession>A0A8E7EK66</accession>
<evidence type="ECO:0000259" key="2">
    <source>
        <dbReference type="Pfam" id="PF03787"/>
    </source>
</evidence>
<dbReference type="GO" id="GO:0051607">
    <property type="term" value="P:defense response to virus"/>
    <property type="evidence" value="ECO:0007669"/>
    <property type="project" value="UniProtKB-KW"/>
</dbReference>
<dbReference type="AlphaFoldDB" id="A0A8E7EK66"/>
<sequence>MFSSFENRAVISWEIVTKSDLHIGGHGSSGPADVDLPVLRNSEDYPIIPGSSIKGVLRTELERLLRGIGIDVCTVPDVCYSSGWLDKHQEKKDKPFDPCLVCQIFGSGGNSSPVRIRDATADKKMTVIRDGVAIDRKTRKARQGSKYDLEAVPKGTVFSGDVTLENCTLYGKNYARVGGLLSLVEFFNSCSGTMGHAVSRGYGEVEVSIREIRIISADDYLTGKYSGTLYSSKTPEYDNFAGLAYAAWRDCLTGKKE</sequence>